<dbReference type="EMBL" id="FUUY01000010">
    <property type="protein sequence ID" value="SJX23120.1"/>
    <property type="molecule type" value="Genomic_DNA"/>
</dbReference>
<protein>
    <submittedName>
        <fullName evidence="6">Inner membrane protein YohK</fullName>
    </submittedName>
</protein>
<evidence type="ECO:0000256" key="3">
    <source>
        <dbReference type="ARBA" id="ARBA00022989"/>
    </source>
</evidence>
<feature type="transmembrane region" description="Helical" evidence="5">
    <location>
        <begin position="203"/>
        <end position="226"/>
    </location>
</feature>
<keyword evidence="4 5" id="KW-0472">Membrane</keyword>
<sequence length="236" mass="26536">MTEFWGIFYLVWTALCYFMAKQLFVRTQKIYLSPIIVVPSVSIILIFLLQHQFQDYYFYTQYLVAMLGPITVAFAIPVFRYRRMIQQHFKVLLFSSSLAMLVGIFSSWFLASLLDFDDIVKNSLLARSISIPFALVLTEKLGGSISLIPLFTVITGLVGMLLGDLLLLWIKYKNHFASGAALGNAAHAMGIARARQRHELEGVIASLSMIISGIIMVLFAPSLIAVTKYLLGFISF</sequence>
<feature type="transmembrane region" description="Helical" evidence="5">
    <location>
        <begin position="147"/>
        <end position="170"/>
    </location>
</feature>
<accession>A0A1R7QFT8</accession>
<proteinExistence type="predicted"/>
<feature type="transmembrane region" description="Helical" evidence="5">
    <location>
        <begin position="31"/>
        <end position="50"/>
    </location>
</feature>
<reference evidence="6 7" key="1">
    <citation type="submission" date="2017-02" db="EMBL/GenBank/DDBJ databases">
        <authorList>
            <person name="Peterson S.W."/>
        </authorList>
    </citation>
    <scope>NUCLEOTIDE SEQUENCE [LARGE SCALE GENOMIC DNA]</scope>
    <source>
        <strain evidence="6">C6</strain>
    </source>
</reference>
<dbReference type="PANTHER" id="PTHR30249:SF16">
    <property type="entry name" value="INNER MEMBRANE PROTEIN"/>
    <property type="match status" value="1"/>
</dbReference>
<dbReference type="AlphaFoldDB" id="A0A1R7QFT8"/>
<dbReference type="PANTHER" id="PTHR30249">
    <property type="entry name" value="PUTATIVE SEROTONIN TRANSPORTER"/>
    <property type="match status" value="1"/>
</dbReference>
<evidence type="ECO:0000256" key="5">
    <source>
        <dbReference type="SAM" id="Phobius"/>
    </source>
</evidence>
<feature type="transmembrane region" description="Helical" evidence="5">
    <location>
        <begin position="6"/>
        <end position="24"/>
    </location>
</feature>
<dbReference type="GO" id="GO:0016020">
    <property type="term" value="C:membrane"/>
    <property type="evidence" value="ECO:0007669"/>
    <property type="project" value="UniProtKB-SubCell"/>
</dbReference>
<feature type="transmembrane region" description="Helical" evidence="5">
    <location>
        <begin position="91"/>
        <end position="111"/>
    </location>
</feature>
<evidence type="ECO:0000256" key="1">
    <source>
        <dbReference type="ARBA" id="ARBA00004141"/>
    </source>
</evidence>
<keyword evidence="2 5" id="KW-0812">Transmembrane</keyword>
<dbReference type="InterPro" id="IPR007300">
    <property type="entry name" value="CidB/LrgB"/>
</dbReference>
<organism evidence="6 7">
    <name type="scientific">Acinetobacter johnsonii</name>
    <dbReference type="NCBI Taxonomy" id="40214"/>
    <lineage>
        <taxon>Bacteria</taxon>
        <taxon>Pseudomonadati</taxon>
        <taxon>Pseudomonadota</taxon>
        <taxon>Gammaproteobacteria</taxon>
        <taxon>Moraxellales</taxon>
        <taxon>Moraxellaceae</taxon>
        <taxon>Acinetobacter</taxon>
    </lineage>
</organism>
<keyword evidence="3 5" id="KW-1133">Transmembrane helix</keyword>
<comment type="subcellular location">
    <subcellularLocation>
        <location evidence="1">Membrane</location>
        <topology evidence="1">Multi-pass membrane protein</topology>
    </subcellularLocation>
</comment>
<evidence type="ECO:0000313" key="7">
    <source>
        <dbReference type="Proteomes" id="UP000196240"/>
    </source>
</evidence>
<dbReference type="Pfam" id="PF04172">
    <property type="entry name" value="LrgB"/>
    <property type="match status" value="1"/>
</dbReference>
<dbReference type="Proteomes" id="UP000196240">
    <property type="component" value="Unassembled WGS sequence"/>
</dbReference>
<feature type="transmembrane region" description="Helical" evidence="5">
    <location>
        <begin position="56"/>
        <end position="79"/>
    </location>
</feature>
<evidence type="ECO:0000256" key="4">
    <source>
        <dbReference type="ARBA" id="ARBA00023136"/>
    </source>
</evidence>
<gene>
    <name evidence="6" type="primary">yohK</name>
    <name evidence="6" type="ORF">ACNJC6_02776</name>
</gene>
<dbReference type="RefSeq" id="WP_087014055.1">
    <property type="nucleotide sequence ID" value="NZ_FUUY01000010.1"/>
</dbReference>
<evidence type="ECO:0000256" key="2">
    <source>
        <dbReference type="ARBA" id="ARBA00022692"/>
    </source>
</evidence>
<name>A0A1R7QFT8_ACIJO</name>
<evidence type="ECO:0000313" key="6">
    <source>
        <dbReference type="EMBL" id="SJX23120.1"/>
    </source>
</evidence>